<evidence type="ECO:0000313" key="2">
    <source>
        <dbReference type="EMBL" id="CAD1539694.1"/>
    </source>
</evidence>
<organism evidence="2">
    <name type="scientific">Bracon brevicornis</name>
    <dbReference type="NCBI Taxonomy" id="1563983"/>
    <lineage>
        <taxon>Eukaryota</taxon>
        <taxon>Metazoa</taxon>
        <taxon>Ecdysozoa</taxon>
        <taxon>Arthropoda</taxon>
        <taxon>Hexapoda</taxon>
        <taxon>Insecta</taxon>
        <taxon>Pterygota</taxon>
        <taxon>Neoptera</taxon>
        <taxon>Endopterygota</taxon>
        <taxon>Hymenoptera</taxon>
        <taxon>Apocrita</taxon>
        <taxon>Ichneumonoidea</taxon>
        <taxon>Braconidae</taxon>
        <taxon>Braconinae</taxon>
        <taxon>Bracon</taxon>
    </lineage>
</organism>
<gene>
    <name evidence="2" type="ORF">BBRV_LOCUS26681</name>
</gene>
<reference evidence="2" key="1">
    <citation type="submission" date="2020-07" db="EMBL/GenBank/DDBJ databases">
        <authorList>
            <person name="Ferguson B K."/>
        </authorList>
    </citation>
    <scope>NUCLEOTIDE SEQUENCE</scope>
    <source>
        <strain evidence="2">L06</strain>
    </source>
</reference>
<name>A0A6V7IKU3_9HYME</name>
<sequence>MRRSRKGTRLNDAQYFDRFQQVPTKKVPHLRVVPDSSLNSKNESKLPRSKNGVLRRNQPSLEITKVNFTESPRASILEENSDDQRHFSSQTPGENSNFEILKQNKLKSEVLKENTLKCDIFEKKDAECDVFVSPDLKIDNSIEMHEIFRKISETSQEIGKIDGPIEIGSHNEEADDIFKDAECLTSQNFMKNCGKLQENDENTRDNDGENWEKAVRSEEEQRKEVRTWWRVIIEFFGFFWGKKEEKSKRRHRTKRAEGRTVIGGGQEERNRQIYASSLNREKKMAAAATRADKMADKEGEEGERLRSRQMSSPLC</sequence>
<feature type="compositionally biased region" description="Basic and acidic residues" evidence="1">
    <location>
        <begin position="279"/>
        <end position="306"/>
    </location>
</feature>
<feature type="region of interest" description="Disordered" evidence="1">
    <location>
        <begin position="1"/>
        <end position="58"/>
    </location>
</feature>
<evidence type="ECO:0000256" key="1">
    <source>
        <dbReference type="SAM" id="MobiDB-lite"/>
    </source>
</evidence>
<feature type="region of interest" description="Disordered" evidence="1">
    <location>
        <begin position="73"/>
        <end position="96"/>
    </location>
</feature>
<accession>A0A6V7IKU3</accession>
<feature type="compositionally biased region" description="Polar residues" evidence="1">
    <location>
        <begin position="87"/>
        <end position="96"/>
    </location>
</feature>
<dbReference type="AlphaFoldDB" id="A0A6V7IKU3"/>
<protein>
    <submittedName>
        <fullName evidence="2">Uncharacterized protein</fullName>
    </submittedName>
</protein>
<dbReference type="EMBL" id="CADCXW020000007">
    <property type="protein sequence ID" value="CAD1539694.1"/>
    <property type="molecule type" value="Genomic_DNA"/>
</dbReference>
<feature type="region of interest" description="Disordered" evidence="1">
    <location>
        <begin position="247"/>
        <end position="315"/>
    </location>
</feature>
<feature type="region of interest" description="Disordered" evidence="1">
    <location>
        <begin position="197"/>
        <end position="217"/>
    </location>
</feature>
<proteinExistence type="predicted"/>